<protein>
    <submittedName>
        <fullName evidence="1">Uncharacterized protein</fullName>
    </submittedName>
</protein>
<name>A0A1B2HFH2_9PSEU</name>
<dbReference type="KEGG" id="led:BBK82_10655"/>
<dbReference type="EMBL" id="CP016793">
    <property type="protein sequence ID" value="ANZ36457.1"/>
    <property type="molecule type" value="Genomic_DNA"/>
</dbReference>
<evidence type="ECO:0000313" key="2">
    <source>
        <dbReference type="Proteomes" id="UP000093053"/>
    </source>
</evidence>
<dbReference type="Proteomes" id="UP000093053">
    <property type="component" value="Chromosome"/>
</dbReference>
<evidence type="ECO:0000313" key="1">
    <source>
        <dbReference type="EMBL" id="ANZ36457.1"/>
    </source>
</evidence>
<sequence>MSRLYPSTAVQLRGSDSDSRRFGAQCFPTASVDYMGQLCISILDHLDHRYSSHRHSIWFAAGNHLALVVADLFLTEPSEFDMQAKMTEYAFTVEEFNWIDLVNTRDQRFHLAQVTILDPTASQHWKHSGVTMQPGYISCSFCREFGPILRG</sequence>
<reference evidence="1 2" key="1">
    <citation type="submission" date="2016-07" db="EMBL/GenBank/DDBJ databases">
        <title>Complete genome sequence of the Lentzea guizhouensis DHS C013.</title>
        <authorList>
            <person name="Cao C."/>
        </authorList>
    </citation>
    <scope>NUCLEOTIDE SEQUENCE [LARGE SCALE GENOMIC DNA]</scope>
    <source>
        <strain evidence="1 2">DHS C013</strain>
    </source>
</reference>
<organism evidence="1 2">
    <name type="scientific">Lentzea guizhouensis</name>
    <dbReference type="NCBI Taxonomy" id="1586287"/>
    <lineage>
        <taxon>Bacteria</taxon>
        <taxon>Bacillati</taxon>
        <taxon>Actinomycetota</taxon>
        <taxon>Actinomycetes</taxon>
        <taxon>Pseudonocardiales</taxon>
        <taxon>Pseudonocardiaceae</taxon>
        <taxon>Lentzea</taxon>
    </lineage>
</organism>
<keyword evidence="2" id="KW-1185">Reference proteome</keyword>
<dbReference type="STRING" id="1586287.BBK82_10655"/>
<gene>
    <name evidence="1" type="ORF">BBK82_10655</name>
</gene>
<accession>A0A1B2HFH2</accession>
<dbReference type="AlphaFoldDB" id="A0A1B2HFH2"/>
<proteinExistence type="predicted"/>